<keyword evidence="2" id="KW-1133">Transmembrane helix</keyword>
<evidence type="ECO:0000313" key="3">
    <source>
        <dbReference type="EMBL" id="MFC5528459.1"/>
    </source>
</evidence>
<keyword evidence="2" id="KW-0812">Transmembrane</keyword>
<reference evidence="4" key="1">
    <citation type="journal article" date="2019" name="Int. J. Syst. Evol. Microbiol.">
        <title>The Global Catalogue of Microorganisms (GCM) 10K type strain sequencing project: providing services to taxonomists for standard genome sequencing and annotation.</title>
        <authorList>
            <consortium name="The Broad Institute Genomics Platform"/>
            <consortium name="The Broad Institute Genome Sequencing Center for Infectious Disease"/>
            <person name="Wu L."/>
            <person name="Ma J."/>
        </authorList>
    </citation>
    <scope>NUCLEOTIDE SEQUENCE [LARGE SCALE GENOMIC DNA]</scope>
    <source>
        <strain evidence="4">CGMCC 1.18578</strain>
    </source>
</reference>
<dbReference type="EMBL" id="JBHSNC010000010">
    <property type="protein sequence ID" value="MFC5528459.1"/>
    <property type="molecule type" value="Genomic_DNA"/>
</dbReference>
<gene>
    <name evidence="3" type="ORF">ACFPQ4_03205</name>
</gene>
<evidence type="ECO:0000313" key="4">
    <source>
        <dbReference type="Proteomes" id="UP001596108"/>
    </source>
</evidence>
<evidence type="ECO:0000256" key="2">
    <source>
        <dbReference type="SAM" id="Phobius"/>
    </source>
</evidence>
<comment type="caution">
    <text evidence="3">The sequence shown here is derived from an EMBL/GenBank/DDBJ whole genome shotgun (WGS) entry which is preliminary data.</text>
</comment>
<protein>
    <submittedName>
        <fullName evidence="3">Uncharacterized protein</fullName>
    </submittedName>
</protein>
<name>A0ABW0QZT4_9BACL</name>
<organism evidence="3 4">
    <name type="scientific">Cohnella yongneupensis</name>
    <dbReference type="NCBI Taxonomy" id="425006"/>
    <lineage>
        <taxon>Bacteria</taxon>
        <taxon>Bacillati</taxon>
        <taxon>Bacillota</taxon>
        <taxon>Bacilli</taxon>
        <taxon>Bacillales</taxon>
        <taxon>Paenibacillaceae</taxon>
        <taxon>Cohnella</taxon>
    </lineage>
</organism>
<feature type="transmembrane region" description="Helical" evidence="2">
    <location>
        <begin position="48"/>
        <end position="69"/>
    </location>
</feature>
<feature type="region of interest" description="Disordered" evidence="1">
    <location>
        <begin position="85"/>
        <end position="109"/>
    </location>
</feature>
<keyword evidence="4" id="KW-1185">Reference proteome</keyword>
<dbReference type="Proteomes" id="UP001596108">
    <property type="component" value="Unassembled WGS sequence"/>
</dbReference>
<dbReference type="RefSeq" id="WP_378110296.1">
    <property type="nucleotide sequence ID" value="NZ_JBHSNC010000010.1"/>
</dbReference>
<accession>A0ABW0QZT4</accession>
<keyword evidence="2" id="KW-0472">Membrane</keyword>
<evidence type="ECO:0000256" key="1">
    <source>
        <dbReference type="SAM" id="MobiDB-lite"/>
    </source>
</evidence>
<proteinExistence type="predicted"/>
<sequence>MAKLLKGLGWASIILAIIIGIFQANRTDDTLEQLLGSDYEAAFRWSIAIYWWISGIISGIVFYALGLILEHVESTSIRLSNLERGVTPSSAPKLGNSKASMDKLSGFKI</sequence>